<dbReference type="InterPro" id="IPR037053">
    <property type="entry name" value="Phage_tail_collar_dom_sf"/>
</dbReference>
<dbReference type="EMBL" id="AUSV01000128">
    <property type="protein sequence ID" value="ESP91185.1"/>
    <property type="molecule type" value="Genomic_DNA"/>
</dbReference>
<dbReference type="RefSeq" id="WP_023401449.1">
    <property type="nucleotide sequence ID" value="NZ_AUSV01000128.1"/>
</dbReference>
<name>V4HK24_PSEL2</name>
<protein>
    <submittedName>
        <fullName evidence="2">Microcystin-dependent protein</fullName>
    </submittedName>
</protein>
<dbReference type="Proteomes" id="UP000017820">
    <property type="component" value="Unassembled WGS sequence"/>
</dbReference>
<reference evidence="2 3" key="1">
    <citation type="submission" date="2013-07" db="EMBL/GenBank/DDBJ databases">
        <title>Draft genome sequence of Pseudoalteromonas luteoviolacea 2ta16.</title>
        <authorList>
            <person name="Allen E.E."/>
            <person name="Azam F."/>
            <person name="Podell S."/>
        </authorList>
    </citation>
    <scope>NUCLEOTIDE SEQUENCE [LARGE SCALE GENOMIC DNA]</scope>
    <source>
        <strain evidence="2 3">2ta16</strain>
    </source>
</reference>
<comment type="caution">
    <text evidence="2">The sequence shown here is derived from an EMBL/GenBank/DDBJ whole genome shotgun (WGS) entry which is preliminary data.</text>
</comment>
<dbReference type="PATRIC" id="fig|1353533.3.peg.4613"/>
<feature type="domain" description="Phage tail collar" evidence="1">
    <location>
        <begin position="37"/>
        <end position="93"/>
    </location>
</feature>
<evidence type="ECO:0000313" key="3">
    <source>
        <dbReference type="Proteomes" id="UP000017820"/>
    </source>
</evidence>
<dbReference type="AlphaFoldDB" id="V4HK24"/>
<evidence type="ECO:0000259" key="1">
    <source>
        <dbReference type="Pfam" id="PF07484"/>
    </source>
</evidence>
<evidence type="ECO:0000313" key="2">
    <source>
        <dbReference type="EMBL" id="ESP91185.1"/>
    </source>
</evidence>
<dbReference type="Pfam" id="PF07484">
    <property type="entry name" value="Collar"/>
    <property type="match status" value="1"/>
</dbReference>
<dbReference type="InterPro" id="IPR011083">
    <property type="entry name" value="Phage_tail_collar_dom"/>
</dbReference>
<proteinExistence type="predicted"/>
<organism evidence="2 3">
    <name type="scientific">Pseudoalteromonas luteoviolacea (strain 2ta16)</name>
    <dbReference type="NCBI Taxonomy" id="1353533"/>
    <lineage>
        <taxon>Bacteria</taxon>
        <taxon>Pseudomonadati</taxon>
        <taxon>Pseudomonadota</taxon>
        <taxon>Gammaproteobacteria</taxon>
        <taxon>Alteromonadales</taxon>
        <taxon>Pseudoalteromonadaceae</taxon>
        <taxon>Pseudoalteromonas</taxon>
    </lineage>
</organism>
<sequence>MTMISIKSLFHEDVIKQWANGPSKVEGVVFMVNPFLGMIQMIAFNFPPVHWADCNGATMQINNNPALFSLIGATFGGDARTSFALPDMRGRAPVHFGQYDILQQGQQGGVEQVTLTNEQTGHNHDLQVEGIEGDSFLPFSPSDPNAEYTIALTNTQFPTGVKEFYAQNSGSLDNLSSQSVGAAGGGQSHTNIQPTTVIGFVIALNGAFPPRN</sequence>
<dbReference type="Gene3D" id="3.90.1340.10">
    <property type="entry name" value="Phage tail collar domain"/>
    <property type="match status" value="1"/>
</dbReference>
<gene>
    <name evidence="2" type="ORF">PL2TA16_01192</name>
</gene>
<accession>V4HK24</accession>
<dbReference type="SUPFAM" id="SSF88874">
    <property type="entry name" value="Receptor-binding domain of short tail fibre protein gp12"/>
    <property type="match status" value="1"/>
</dbReference>